<evidence type="ECO:0000256" key="1">
    <source>
        <dbReference type="SAM" id="MobiDB-lite"/>
    </source>
</evidence>
<sequence length="168" mass="18760">MEDTDVILPTAQPQPTPAPVQAPAPVPVQAPALQQVKVVPQLVKVAPPAQQATSFILDESSQDERELPVGSEIKREKKGLISMIERYNAMARKAGFKEAWLSDMDLEEKLASIVETPFFNSHRNDEGAYKQALTQHLAWMQKLSHSEWVGYAARQLGPWLDDDDEDDL</sequence>
<name>A0A6A5X7L8_9PLEO</name>
<protein>
    <submittedName>
        <fullName evidence="2">Uncharacterized protein</fullName>
    </submittedName>
</protein>
<evidence type="ECO:0000313" key="2">
    <source>
        <dbReference type="EMBL" id="KAF2008948.1"/>
    </source>
</evidence>
<dbReference type="GeneID" id="54292146"/>
<feature type="region of interest" description="Disordered" evidence="1">
    <location>
        <begin position="1"/>
        <end position="24"/>
    </location>
</feature>
<evidence type="ECO:0000313" key="3">
    <source>
        <dbReference type="Proteomes" id="UP000799778"/>
    </source>
</evidence>
<dbReference type="AlphaFoldDB" id="A0A6A5X7L8"/>
<dbReference type="EMBL" id="ML978080">
    <property type="protein sequence ID" value="KAF2008948.1"/>
    <property type="molecule type" value="Genomic_DNA"/>
</dbReference>
<accession>A0A6A5X7L8</accession>
<feature type="compositionally biased region" description="Pro residues" evidence="1">
    <location>
        <begin position="12"/>
        <end position="24"/>
    </location>
</feature>
<organism evidence="2 3">
    <name type="scientific">Aaosphaeria arxii CBS 175.79</name>
    <dbReference type="NCBI Taxonomy" id="1450172"/>
    <lineage>
        <taxon>Eukaryota</taxon>
        <taxon>Fungi</taxon>
        <taxon>Dikarya</taxon>
        <taxon>Ascomycota</taxon>
        <taxon>Pezizomycotina</taxon>
        <taxon>Dothideomycetes</taxon>
        <taxon>Pleosporomycetidae</taxon>
        <taxon>Pleosporales</taxon>
        <taxon>Pleosporales incertae sedis</taxon>
        <taxon>Aaosphaeria</taxon>
    </lineage>
</organism>
<keyword evidence="3" id="KW-1185">Reference proteome</keyword>
<dbReference type="Proteomes" id="UP000799778">
    <property type="component" value="Unassembled WGS sequence"/>
</dbReference>
<reference evidence="2" key="1">
    <citation type="journal article" date="2020" name="Stud. Mycol.">
        <title>101 Dothideomycetes genomes: a test case for predicting lifestyles and emergence of pathogens.</title>
        <authorList>
            <person name="Haridas S."/>
            <person name="Albert R."/>
            <person name="Binder M."/>
            <person name="Bloem J."/>
            <person name="Labutti K."/>
            <person name="Salamov A."/>
            <person name="Andreopoulos B."/>
            <person name="Baker S."/>
            <person name="Barry K."/>
            <person name="Bills G."/>
            <person name="Bluhm B."/>
            <person name="Cannon C."/>
            <person name="Castanera R."/>
            <person name="Culley D."/>
            <person name="Daum C."/>
            <person name="Ezra D."/>
            <person name="Gonzalez J."/>
            <person name="Henrissat B."/>
            <person name="Kuo A."/>
            <person name="Liang C."/>
            <person name="Lipzen A."/>
            <person name="Lutzoni F."/>
            <person name="Magnuson J."/>
            <person name="Mondo S."/>
            <person name="Nolan M."/>
            <person name="Ohm R."/>
            <person name="Pangilinan J."/>
            <person name="Park H.-J."/>
            <person name="Ramirez L."/>
            <person name="Alfaro M."/>
            <person name="Sun H."/>
            <person name="Tritt A."/>
            <person name="Yoshinaga Y."/>
            <person name="Zwiers L.-H."/>
            <person name="Turgeon B."/>
            <person name="Goodwin S."/>
            <person name="Spatafora J."/>
            <person name="Crous P."/>
            <person name="Grigoriev I."/>
        </authorList>
    </citation>
    <scope>NUCLEOTIDE SEQUENCE</scope>
    <source>
        <strain evidence="2">CBS 175.79</strain>
    </source>
</reference>
<dbReference type="RefSeq" id="XP_033377287.1">
    <property type="nucleotide sequence ID" value="XM_033534749.1"/>
</dbReference>
<gene>
    <name evidence="2" type="ORF">BU24DRAFT_88731</name>
</gene>
<proteinExistence type="predicted"/>